<proteinExistence type="predicted"/>
<gene>
    <name evidence="1" type="ORF">XPG1_1801</name>
</gene>
<dbReference type="EMBL" id="FO704551">
    <property type="protein sequence ID" value="CDG21456.1"/>
    <property type="molecule type" value="Genomic_DNA"/>
</dbReference>
<dbReference type="AlphaFoldDB" id="A0A068R3F8"/>
<reference evidence="1 2" key="1">
    <citation type="submission" date="2013-07" db="EMBL/GenBank/DDBJ databases">
        <authorList>
            <person name="Genoscope - CEA"/>
        </authorList>
    </citation>
    <scope>NUCLEOTIDE SEQUENCE [LARGE SCALE GENOMIC DNA]</scope>
    <source>
        <strain evidence="1 2">G6</strain>
    </source>
</reference>
<protein>
    <submittedName>
        <fullName evidence="1">Uncharacterized protein</fullName>
    </submittedName>
</protein>
<evidence type="ECO:0000313" key="1">
    <source>
        <dbReference type="EMBL" id="CDG21456.1"/>
    </source>
</evidence>
<keyword evidence="2" id="KW-1185">Reference proteome</keyword>
<organism evidence="1 2">
    <name type="scientific">Xenorhabdus poinarii G6</name>
    <dbReference type="NCBI Taxonomy" id="1354304"/>
    <lineage>
        <taxon>Bacteria</taxon>
        <taxon>Pseudomonadati</taxon>
        <taxon>Pseudomonadota</taxon>
        <taxon>Gammaproteobacteria</taxon>
        <taxon>Enterobacterales</taxon>
        <taxon>Morganellaceae</taxon>
        <taxon>Xenorhabdus</taxon>
    </lineage>
</organism>
<evidence type="ECO:0000313" key="2">
    <source>
        <dbReference type="Proteomes" id="UP000032735"/>
    </source>
</evidence>
<name>A0A068R3F8_9GAMM</name>
<accession>A0A068R3F8</accession>
<dbReference type="Proteomes" id="UP000032735">
    <property type="component" value="Chromosome"/>
</dbReference>
<dbReference type="HOGENOM" id="CLU_3159537_0_0_6"/>
<dbReference type="KEGG" id="xpo:XPG1_1801"/>
<sequence>MPLCSSLKSVGYLRVFDYLKITISYLDYSPCMANMLKGKSPYVISLMG</sequence>